<dbReference type="AlphaFoldDB" id="A0A0V8RVE2"/>
<dbReference type="OrthoDB" id="70327at2157"/>
<evidence type="ECO:0000259" key="1">
    <source>
        <dbReference type="PROSITE" id="PS50972"/>
    </source>
</evidence>
<name>A0A0V8RVE2_PYROC</name>
<dbReference type="Gene3D" id="3.20.20.20">
    <property type="entry name" value="Dihydropteroate synthase-like"/>
    <property type="match status" value="1"/>
</dbReference>
<dbReference type="Proteomes" id="UP000053352">
    <property type="component" value="Unassembled WGS sequence"/>
</dbReference>
<reference evidence="2 3" key="1">
    <citation type="submission" date="2015-11" db="EMBL/GenBank/DDBJ databases">
        <title>Genome sequence of Pyrodictium occultum PL-19, a marine hyperthermophilic archaeon isolated from Volcano, Italy.</title>
        <authorList>
            <person name="Utturkar S."/>
            <person name="Huber H."/>
            <person name="Leptihn S."/>
            <person name="Brown S."/>
            <person name="Stetter K.O."/>
            <person name="Podar M."/>
        </authorList>
    </citation>
    <scope>NUCLEOTIDE SEQUENCE [LARGE SCALE GENOMIC DNA]</scope>
    <source>
        <strain evidence="2 3">PL-19</strain>
    </source>
</reference>
<dbReference type="Pfam" id="PF14251">
    <property type="entry name" value="PterinBD-DUF4346"/>
    <property type="match status" value="1"/>
</dbReference>
<dbReference type="STRING" id="2309.CF15_04395"/>
<keyword evidence="3" id="KW-1185">Reference proteome</keyword>
<gene>
    <name evidence="2" type="ORF">CF15_04395</name>
</gene>
<dbReference type="EMBL" id="LNTB01000001">
    <property type="protein sequence ID" value="KSW12025.1"/>
    <property type="molecule type" value="Genomic_DNA"/>
</dbReference>
<evidence type="ECO:0000313" key="3">
    <source>
        <dbReference type="Proteomes" id="UP000053352"/>
    </source>
</evidence>
<accession>A0A0V8RVE2</accession>
<dbReference type="InterPro" id="IPR025595">
    <property type="entry name" value="PterinBD-DUF4346"/>
</dbReference>
<evidence type="ECO:0000313" key="2">
    <source>
        <dbReference type="EMBL" id="KSW12025.1"/>
    </source>
</evidence>
<dbReference type="PROSITE" id="PS50972">
    <property type="entry name" value="PTERIN_BINDING"/>
    <property type="match status" value="1"/>
</dbReference>
<comment type="caution">
    <text evidence="2">The sequence shown here is derived from an EMBL/GenBank/DDBJ whole genome shotgun (WGS) entry which is preliminary data.</text>
</comment>
<feature type="domain" description="Pterin-binding" evidence="1">
    <location>
        <begin position="137"/>
        <end position="376"/>
    </location>
</feature>
<dbReference type="SUPFAM" id="SSF51717">
    <property type="entry name" value="Dihydropteroate synthetase-like"/>
    <property type="match status" value="1"/>
</dbReference>
<dbReference type="RefSeq" id="WP_168371266.1">
    <property type="nucleotide sequence ID" value="NZ_LNTB01000001.1"/>
</dbReference>
<dbReference type="InterPro" id="IPR011005">
    <property type="entry name" value="Dihydropteroate_synth-like_sf"/>
</dbReference>
<protein>
    <recommendedName>
        <fullName evidence="1">Pterin-binding domain-containing protein</fullName>
    </recommendedName>
</protein>
<dbReference type="InterPro" id="IPR000489">
    <property type="entry name" value="Pterin-binding_dom"/>
</dbReference>
<proteinExistence type="predicted"/>
<sequence>MAPRIAVVTGRRARSYLEDIVGELRRTGWRIEVVEAPAEVAALIPRDVLAATLRRLRGRYDLVIVPGTLEYSLEGLGREAGAPVVKGPREPEALLLLAELGEEGLEKLAERGELEPSLLLDKWLEELRKRHLSAPGLEACGVRVPARPPPLVVAAELYIQPHTGGEEAAEKAWELLGRGADILVAGFGSDWDRGEALEVLRAIADRVGPVALDTPDKGLAAEAAARGLSCLTLSIGWGDPLLEKLPRGSRAVVIPLREGAPPRDPAERAELLARLVEKARGAGLEPIADPLVDPPGMGFASSVAAYLEASRRLPGTPLMAGIANVYELVDADTHGQIAVLAMLYAEAGASVLLVTEESWKSRMAVAEASIAATMAGVALLKRRWPKDLGVDLLYAKEKKPRGRPPRLPRRRKRLDAASIAGWQGFRVDRAGSHLISVEDGVIRDVYIGRKGVLELSGVSAEQVYKAAAFLRLASEPSHYAYLGYELCKAELAALMRRSYAQDEPLIEPPWTRCKRYSARERRVVKPENRG</sequence>
<organism evidence="2 3">
    <name type="scientific">Pyrodictium occultum</name>
    <dbReference type="NCBI Taxonomy" id="2309"/>
    <lineage>
        <taxon>Archaea</taxon>
        <taxon>Thermoproteota</taxon>
        <taxon>Thermoprotei</taxon>
        <taxon>Desulfurococcales</taxon>
        <taxon>Pyrodictiaceae</taxon>
        <taxon>Pyrodictium</taxon>
    </lineage>
</organism>
<dbReference type="GO" id="GO:0042558">
    <property type="term" value="P:pteridine-containing compound metabolic process"/>
    <property type="evidence" value="ECO:0007669"/>
    <property type="project" value="InterPro"/>
</dbReference>